<evidence type="ECO:0000313" key="3">
    <source>
        <dbReference type="Proteomes" id="UP000660680"/>
    </source>
</evidence>
<feature type="compositionally biased region" description="Polar residues" evidence="1">
    <location>
        <begin position="1"/>
        <end position="11"/>
    </location>
</feature>
<protein>
    <submittedName>
        <fullName evidence="2">Uncharacterized protein</fullName>
    </submittedName>
</protein>
<comment type="caution">
    <text evidence="2">The sequence shown here is derived from an EMBL/GenBank/DDBJ whole genome shotgun (WGS) entry which is preliminary data.</text>
</comment>
<dbReference type="AlphaFoldDB" id="A0A918GLZ9"/>
<name>A0A918GLZ9_9PSEU</name>
<sequence>MSNPLTATQPRKPTGPTRAGSVGAARTGRPLRPPAQSGRRGRALRAPDRTPHRHPAPSSLRVSEATDPLEVGLCELVPGSDPLPPAPLSAQVGLRAGEVVVADRLEVGLCEPGWSPAPIPPARAGQPPRPGGGRD</sequence>
<feature type="region of interest" description="Disordered" evidence="1">
    <location>
        <begin position="1"/>
        <end position="65"/>
    </location>
</feature>
<evidence type="ECO:0000256" key="1">
    <source>
        <dbReference type="SAM" id="MobiDB-lite"/>
    </source>
</evidence>
<proteinExistence type="predicted"/>
<reference evidence="2" key="1">
    <citation type="journal article" date="2014" name="Int. J. Syst. Evol. Microbiol.">
        <title>Complete genome sequence of Corynebacterium casei LMG S-19264T (=DSM 44701T), isolated from a smear-ripened cheese.</title>
        <authorList>
            <consortium name="US DOE Joint Genome Institute (JGI-PGF)"/>
            <person name="Walter F."/>
            <person name="Albersmeier A."/>
            <person name="Kalinowski J."/>
            <person name="Ruckert C."/>
        </authorList>
    </citation>
    <scope>NUCLEOTIDE SEQUENCE</scope>
    <source>
        <strain evidence="2">JCM 3276</strain>
    </source>
</reference>
<reference evidence="2" key="2">
    <citation type="submission" date="2020-09" db="EMBL/GenBank/DDBJ databases">
        <authorList>
            <person name="Sun Q."/>
            <person name="Ohkuma M."/>
        </authorList>
    </citation>
    <scope>NUCLEOTIDE SEQUENCE</scope>
    <source>
        <strain evidence="2">JCM 3276</strain>
    </source>
</reference>
<gene>
    <name evidence="2" type="ORF">GCM10010171_48360</name>
</gene>
<keyword evidence="3" id="KW-1185">Reference proteome</keyword>
<organism evidence="2 3">
    <name type="scientific">Actinokineospora fastidiosa</name>
    <dbReference type="NCBI Taxonomy" id="1816"/>
    <lineage>
        <taxon>Bacteria</taxon>
        <taxon>Bacillati</taxon>
        <taxon>Actinomycetota</taxon>
        <taxon>Actinomycetes</taxon>
        <taxon>Pseudonocardiales</taxon>
        <taxon>Pseudonocardiaceae</taxon>
        <taxon>Actinokineospora</taxon>
    </lineage>
</organism>
<feature type="region of interest" description="Disordered" evidence="1">
    <location>
        <begin position="111"/>
        <end position="135"/>
    </location>
</feature>
<accession>A0A918GLZ9</accession>
<evidence type="ECO:0000313" key="2">
    <source>
        <dbReference type="EMBL" id="GGS47437.1"/>
    </source>
</evidence>
<dbReference type="EMBL" id="BMRB01000004">
    <property type="protein sequence ID" value="GGS47437.1"/>
    <property type="molecule type" value="Genomic_DNA"/>
</dbReference>
<dbReference type="Proteomes" id="UP000660680">
    <property type="component" value="Unassembled WGS sequence"/>
</dbReference>